<dbReference type="EMBL" id="CADCWG010000300">
    <property type="protein sequence ID" value="CAA9575427.1"/>
    <property type="molecule type" value="Genomic_DNA"/>
</dbReference>
<protein>
    <submittedName>
        <fullName evidence="2">Uncharacterized protein</fullName>
    </submittedName>
</protein>
<organism evidence="2">
    <name type="scientific">uncultured Thermomicrobiales bacterium</name>
    <dbReference type="NCBI Taxonomy" id="1645740"/>
    <lineage>
        <taxon>Bacteria</taxon>
        <taxon>Pseudomonadati</taxon>
        <taxon>Thermomicrobiota</taxon>
        <taxon>Thermomicrobia</taxon>
        <taxon>Thermomicrobiales</taxon>
        <taxon>environmental samples</taxon>
    </lineage>
</organism>
<feature type="compositionally biased region" description="Basic and acidic residues" evidence="1">
    <location>
        <begin position="29"/>
        <end position="40"/>
    </location>
</feature>
<evidence type="ECO:0000256" key="1">
    <source>
        <dbReference type="SAM" id="MobiDB-lite"/>
    </source>
</evidence>
<reference evidence="2" key="1">
    <citation type="submission" date="2020-02" db="EMBL/GenBank/DDBJ databases">
        <authorList>
            <person name="Meier V. D."/>
        </authorList>
    </citation>
    <scope>NUCLEOTIDE SEQUENCE</scope>
    <source>
        <strain evidence="2">AVDCRST_MAG49</strain>
    </source>
</reference>
<gene>
    <name evidence="2" type="ORF">AVDCRST_MAG49-4114</name>
</gene>
<accession>A0A6J4VCS4</accession>
<dbReference type="AlphaFoldDB" id="A0A6J4VCS4"/>
<feature type="region of interest" description="Disordered" evidence="1">
    <location>
        <begin position="1"/>
        <end position="40"/>
    </location>
</feature>
<sequence>MTCPGARDGSGGDESKRGTYEIGWPEAIGPHDLRTNHDGE</sequence>
<proteinExistence type="predicted"/>
<evidence type="ECO:0000313" key="2">
    <source>
        <dbReference type="EMBL" id="CAA9575427.1"/>
    </source>
</evidence>
<name>A0A6J4VCS4_9BACT</name>